<evidence type="ECO:0000256" key="1">
    <source>
        <dbReference type="ARBA" id="ARBA00004406"/>
    </source>
</evidence>
<name>A0AAD8GJQ3_ACIOX</name>
<evidence type="ECO:0000256" key="4">
    <source>
        <dbReference type="ARBA" id="ARBA00022824"/>
    </source>
</evidence>
<dbReference type="InterPro" id="IPR048056">
    <property type="entry name" value="AUP1_CUE"/>
</dbReference>
<dbReference type="InterPro" id="IPR003892">
    <property type="entry name" value="CUE"/>
</dbReference>
<dbReference type="FunFam" id="1.10.8.10:FF:000049">
    <property type="entry name" value="ancient ubiquitous protein 1 isoform X2"/>
    <property type="match status" value="1"/>
</dbReference>
<keyword evidence="4" id="KW-0256">Endoplasmic reticulum</keyword>
<evidence type="ECO:0000313" key="12">
    <source>
        <dbReference type="Proteomes" id="UP001230051"/>
    </source>
</evidence>
<protein>
    <recommendedName>
        <fullName evidence="7">Lipid droplet-regulating VLDL assembly factor AUP1</fullName>
    </recommendedName>
    <alternativeName>
        <fullName evidence="8">Ancient ubiquitous protein 1</fullName>
    </alternativeName>
</protein>
<feature type="domain" description="CUE" evidence="10">
    <location>
        <begin position="305"/>
        <end position="347"/>
    </location>
</feature>
<evidence type="ECO:0000256" key="9">
    <source>
        <dbReference type="SAM" id="Phobius"/>
    </source>
</evidence>
<evidence type="ECO:0000256" key="3">
    <source>
        <dbReference type="ARBA" id="ARBA00022677"/>
    </source>
</evidence>
<keyword evidence="9" id="KW-1133">Transmembrane helix</keyword>
<dbReference type="Pfam" id="PF02845">
    <property type="entry name" value="CUE"/>
    <property type="match status" value="1"/>
</dbReference>
<evidence type="ECO:0000256" key="7">
    <source>
        <dbReference type="ARBA" id="ARBA00035685"/>
    </source>
</evidence>
<dbReference type="SUPFAM" id="SSF69593">
    <property type="entry name" value="Glycerol-3-phosphate (1)-acyltransferase"/>
    <property type="match status" value="1"/>
</dbReference>
<evidence type="ECO:0000256" key="5">
    <source>
        <dbReference type="ARBA" id="ARBA00023136"/>
    </source>
</evidence>
<evidence type="ECO:0000256" key="8">
    <source>
        <dbReference type="ARBA" id="ARBA00035713"/>
    </source>
</evidence>
<evidence type="ECO:0000259" key="10">
    <source>
        <dbReference type="PROSITE" id="PS51140"/>
    </source>
</evidence>
<keyword evidence="5 9" id="KW-0472">Membrane</keyword>
<dbReference type="GO" id="GO:0043130">
    <property type="term" value="F:ubiquitin binding"/>
    <property type="evidence" value="ECO:0007669"/>
    <property type="project" value="InterPro"/>
</dbReference>
<dbReference type="EMBL" id="JAGXEW010000001">
    <property type="protein sequence ID" value="KAK1175415.1"/>
    <property type="molecule type" value="Genomic_DNA"/>
</dbReference>
<evidence type="ECO:0000256" key="2">
    <source>
        <dbReference type="ARBA" id="ARBA00004502"/>
    </source>
</evidence>
<keyword evidence="9" id="KW-0812">Transmembrane</keyword>
<dbReference type="PANTHER" id="PTHR15486">
    <property type="entry name" value="ANCIENT UBIQUITOUS PROTEIN"/>
    <property type="match status" value="1"/>
</dbReference>
<dbReference type="PANTHER" id="PTHR15486:SF96">
    <property type="entry name" value="LIPID DROPLET-REGULATING VLDL ASSEMBLY FACTOR AUP1"/>
    <property type="match status" value="1"/>
</dbReference>
<organism evidence="11 12">
    <name type="scientific">Acipenser oxyrinchus oxyrinchus</name>
    <dbReference type="NCBI Taxonomy" id="40147"/>
    <lineage>
        <taxon>Eukaryota</taxon>
        <taxon>Metazoa</taxon>
        <taxon>Chordata</taxon>
        <taxon>Craniata</taxon>
        <taxon>Vertebrata</taxon>
        <taxon>Euteleostomi</taxon>
        <taxon>Actinopterygii</taxon>
        <taxon>Chondrostei</taxon>
        <taxon>Acipenseriformes</taxon>
        <taxon>Acipenseridae</taxon>
        <taxon>Acipenser</taxon>
    </lineage>
</organism>
<dbReference type="SMART" id="SM00546">
    <property type="entry name" value="CUE"/>
    <property type="match status" value="1"/>
</dbReference>
<keyword evidence="3" id="KW-0551">Lipid droplet</keyword>
<comment type="subcellular location">
    <subcellularLocation>
        <location evidence="1">Endoplasmic reticulum membrane</location>
        <topology evidence="1">Peripheral membrane protein</topology>
    </subcellularLocation>
    <subcellularLocation>
        <location evidence="2">Lipid droplet</location>
    </subcellularLocation>
</comment>
<comment type="similarity">
    <text evidence="6">Belongs to the AUP1 family.</text>
</comment>
<dbReference type="Gene3D" id="1.10.8.10">
    <property type="entry name" value="DNA helicase RuvA subunit, C-terminal domain"/>
    <property type="match status" value="1"/>
</dbReference>
<evidence type="ECO:0000256" key="6">
    <source>
        <dbReference type="ARBA" id="ARBA00035634"/>
    </source>
</evidence>
<dbReference type="CDD" id="cd14420">
    <property type="entry name" value="CUE_AUP1"/>
    <property type="match status" value="1"/>
</dbReference>
<dbReference type="GO" id="GO:0036503">
    <property type="term" value="P:ERAD pathway"/>
    <property type="evidence" value="ECO:0007669"/>
    <property type="project" value="InterPro"/>
</dbReference>
<comment type="caution">
    <text evidence="11">The sequence shown here is derived from an EMBL/GenBank/DDBJ whole genome shotgun (WGS) entry which is preliminary data.</text>
</comment>
<dbReference type="AlphaFoldDB" id="A0AAD8GJQ3"/>
<gene>
    <name evidence="11" type="primary">aup1</name>
    <name evidence="11" type="ORF">AOXY_G64</name>
</gene>
<reference evidence="11" key="1">
    <citation type="submission" date="2022-02" db="EMBL/GenBank/DDBJ databases">
        <title>Atlantic sturgeon de novo genome assembly.</title>
        <authorList>
            <person name="Stock M."/>
            <person name="Klopp C."/>
            <person name="Guiguen Y."/>
            <person name="Cabau C."/>
            <person name="Parinello H."/>
            <person name="Santidrian Yebra-Pimentel E."/>
            <person name="Kuhl H."/>
            <person name="Dirks R.P."/>
            <person name="Guessner J."/>
            <person name="Wuertz S."/>
            <person name="Du K."/>
            <person name="Schartl M."/>
        </authorList>
    </citation>
    <scope>NUCLEOTIDE SEQUENCE</scope>
    <source>
        <strain evidence="11">STURGEONOMICS-FGT-2020</strain>
        <tissue evidence="11">Whole blood</tissue>
    </source>
</reference>
<feature type="transmembrane region" description="Helical" evidence="9">
    <location>
        <begin position="20"/>
        <end position="42"/>
    </location>
</feature>
<keyword evidence="12" id="KW-1185">Reference proteome</keyword>
<dbReference type="GO" id="GO:0005811">
    <property type="term" value="C:lipid droplet"/>
    <property type="evidence" value="ECO:0007669"/>
    <property type="project" value="UniProtKB-SubCell"/>
</dbReference>
<proteinExistence type="inferred from homology"/>
<sequence length="426" mass="47827">MATPGIEQLFEFQRLPKDGFLLLLFLLYAPVGLCLLLLRLFIGVHVFLVSCALPDSLVRRFIVRGMWSVLGVFVKQNDPRLRDRNVKVYICNHVTQFDHNIINLLTSCNTPMLEGSPGFVCWARGFMEFGLLSSRSEMAESLKRYCSMEGSLPLLLYPEEETTNGRMGLLKFSSWPFSVSDSVQPVALFVKRPFIPANIEESSWILELLWTLFIPFTVYQVRWLPTVSRQDGNSSQEFGNEVQELLAMELGVVSTQITRADKAEHLKRKRHIAPRTINSNQSLGARPRSISLGFMAGNSMVEDVRISGMVQQVKEVLPHVPLSVIKRDLVQTNCVDTTITNLLEGAEEVNSNSSGVLSGAAIQTSSLNAVGDTASAPALKPNAKSFGKYPGDRHMSLQDRKEALYEYARRRYIEKHGLNRQTDNTQ</sequence>
<dbReference type="Proteomes" id="UP001230051">
    <property type="component" value="Unassembled WGS sequence"/>
</dbReference>
<evidence type="ECO:0000313" key="11">
    <source>
        <dbReference type="EMBL" id="KAK1175415.1"/>
    </source>
</evidence>
<accession>A0AAD8GJQ3</accession>
<dbReference type="PROSITE" id="PS51140">
    <property type="entry name" value="CUE"/>
    <property type="match status" value="1"/>
</dbReference>
<dbReference type="GO" id="GO:0005789">
    <property type="term" value="C:endoplasmic reticulum membrane"/>
    <property type="evidence" value="ECO:0007669"/>
    <property type="project" value="UniProtKB-SubCell"/>
</dbReference>